<dbReference type="PANTHER" id="PTHR33886:SF8">
    <property type="entry name" value="UNSATURATED RHAMNOGALACTURONAN HYDROLASE (EUROFUNG)"/>
    <property type="match status" value="1"/>
</dbReference>
<evidence type="ECO:0000313" key="2">
    <source>
        <dbReference type="EMBL" id="MBB4034995.1"/>
    </source>
</evidence>
<dbReference type="InterPro" id="IPR012341">
    <property type="entry name" value="6hp_glycosidase-like_sf"/>
</dbReference>
<proteinExistence type="predicted"/>
<dbReference type="EC" id="3.2.1.172" evidence="2"/>
<dbReference type="EMBL" id="JACIEP010000002">
    <property type="protein sequence ID" value="MBB4034995.1"/>
    <property type="molecule type" value="Genomic_DNA"/>
</dbReference>
<dbReference type="InterPro" id="IPR008928">
    <property type="entry name" value="6-hairpin_glycosidase_sf"/>
</dbReference>
<gene>
    <name evidence="2" type="ORF">GGR21_000882</name>
</gene>
<keyword evidence="2" id="KW-0326">Glycosidase</keyword>
<dbReference type="GO" id="GO:0102211">
    <property type="term" value="F:unsaturated rhamnogalacturonyl hydrolase activity"/>
    <property type="evidence" value="ECO:0007669"/>
    <property type="project" value="UniProtKB-EC"/>
</dbReference>
<accession>A0A840CPW4</accession>
<sequence length="388" mass="45575">MRTKLFMIILSVASVVSIEAQTKYSVRLTESEIKRNPESWMLDFSPKPKWNYCHGLELQAIYQTWQQTFDQRYYDYVYSFADLMVEPDGQVKTYKPLEYNIDRVNSGKFLFPMYALTKQERFKKAIDLMRDQMRTHPRTKDGSFWHKKIYPHQVWLDGLYMAGPFLAEYAKTFNEPELFDDVALQILDVHKYMYDAKTGLYYHGWDESREQRWSDPKTGLSPNFWSRSIGWYMMAIVDVLDFMPENHPKRGEIISLIQNLSAAVEKFRDKETGMWFQVTDQMYREGNYIESSASAMFIYTWVKGAQKGYLDKSYLKKGEKAYDQFVKRFIKDNSDGTVSLTDGCAVAGLGGEKNYRDGSYEYYINEPVRDNDPKAVGPFIMLSIMLDK</sequence>
<dbReference type="Pfam" id="PF07470">
    <property type="entry name" value="Glyco_hydro_88"/>
    <property type="match status" value="1"/>
</dbReference>
<dbReference type="InterPro" id="IPR010905">
    <property type="entry name" value="Glyco_hydro_88"/>
</dbReference>
<name>A0A840CPW4_9BACT</name>
<evidence type="ECO:0000256" key="1">
    <source>
        <dbReference type="ARBA" id="ARBA00022801"/>
    </source>
</evidence>
<dbReference type="RefSeq" id="WP_183305919.1">
    <property type="nucleotide sequence ID" value="NZ_JACIEP010000002.1"/>
</dbReference>
<dbReference type="PANTHER" id="PTHR33886">
    <property type="entry name" value="UNSATURATED RHAMNOGALACTURONAN HYDROLASE (EUROFUNG)"/>
    <property type="match status" value="1"/>
</dbReference>
<organism evidence="2 3">
    <name type="scientific">Dysgonomonas hofstadii</name>
    <dbReference type="NCBI Taxonomy" id="637886"/>
    <lineage>
        <taxon>Bacteria</taxon>
        <taxon>Pseudomonadati</taxon>
        <taxon>Bacteroidota</taxon>
        <taxon>Bacteroidia</taxon>
        <taxon>Bacteroidales</taxon>
        <taxon>Dysgonomonadaceae</taxon>
        <taxon>Dysgonomonas</taxon>
    </lineage>
</organism>
<reference evidence="2 3" key="1">
    <citation type="submission" date="2020-08" db="EMBL/GenBank/DDBJ databases">
        <title>Genomic Encyclopedia of Type Strains, Phase IV (KMG-IV): sequencing the most valuable type-strain genomes for metagenomic binning, comparative biology and taxonomic classification.</title>
        <authorList>
            <person name="Goeker M."/>
        </authorList>
    </citation>
    <scope>NUCLEOTIDE SEQUENCE [LARGE SCALE GENOMIC DNA]</scope>
    <source>
        <strain evidence="2 3">DSM 104969</strain>
    </source>
</reference>
<keyword evidence="1 2" id="KW-0378">Hydrolase</keyword>
<comment type="caution">
    <text evidence="2">The sequence shown here is derived from an EMBL/GenBank/DDBJ whole genome shotgun (WGS) entry which is preliminary data.</text>
</comment>
<dbReference type="Proteomes" id="UP000555103">
    <property type="component" value="Unassembled WGS sequence"/>
</dbReference>
<dbReference type="Gene3D" id="1.50.10.10">
    <property type="match status" value="1"/>
</dbReference>
<keyword evidence="3" id="KW-1185">Reference proteome</keyword>
<dbReference type="SUPFAM" id="SSF48208">
    <property type="entry name" value="Six-hairpin glycosidases"/>
    <property type="match status" value="1"/>
</dbReference>
<dbReference type="GO" id="GO:0005975">
    <property type="term" value="P:carbohydrate metabolic process"/>
    <property type="evidence" value="ECO:0007669"/>
    <property type="project" value="InterPro"/>
</dbReference>
<dbReference type="InterPro" id="IPR052043">
    <property type="entry name" value="PolySaccharide_Degr_Enz"/>
</dbReference>
<dbReference type="AlphaFoldDB" id="A0A840CPW4"/>
<protein>
    <submittedName>
        <fullName evidence="2">Unsaturated rhamnogalacturonyl hydrolase</fullName>
        <ecNumber evidence="2">3.2.1.172</ecNumber>
    </submittedName>
</protein>
<evidence type="ECO:0000313" key="3">
    <source>
        <dbReference type="Proteomes" id="UP000555103"/>
    </source>
</evidence>